<evidence type="ECO:0000313" key="2">
    <source>
        <dbReference type="Proteomes" id="UP000013520"/>
    </source>
</evidence>
<gene>
    <name evidence="1" type="ORF">Desgi_0196</name>
</gene>
<name>R4K9F8_9FIRM</name>
<dbReference type="OrthoDB" id="43862at2"/>
<reference evidence="1 2" key="1">
    <citation type="submission" date="2012-01" db="EMBL/GenBank/DDBJ databases">
        <title>Complete sequence of Desulfotomaculum gibsoniae DSM 7213.</title>
        <authorList>
            <consortium name="US DOE Joint Genome Institute"/>
            <person name="Lucas S."/>
            <person name="Han J."/>
            <person name="Lapidus A."/>
            <person name="Cheng J.-F."/>
            <person name="Goodwin L."/>
            <person name="Pitluck S."/>
            <person name="Peters L."/>
            <person name="Ovchinnikova G."/>
            <person name="Teshima H."/>
            <person name="Detter J.C."/>
            <person name="Han C."/>
            <person name="Tapia R."/>
            <person name="Land M."/>
            <person name="Hauser L."/>
            <person name="Kyrpides N."/>
            <person name="Ivanova N."/>
            <person name="Pagani I."/>
            <person name="Parshina S."/>
            <person name="Plugge C."/>
            <person name="Muyzer G."/>
            <person name="Kuever J."/>
            <person name="Ivanova A."/>
            <person name="Nazina T."/>
            <person name="Klenk H.-P."/>
            <person name="Brambilla E."/>
            <person name="Spring S."/>
            <person name="Stams A.F."/>
            <person name="Woyke T."/>
        </authorList>
    </citation>
    <scope>NUCLEOTIDE SEQUENCE [LARGE SCALE GENOMIC DNA]</scope>
    <source>
        <strain evidence="1 2">DSM 7213</strain>
    </source>
</reference>
<accession>R4K9F8</accession>
<protein>
    <submittedName>
        <fullName evidence="1">Uncharacterized protein</fullName>
    </submittedName>
</protein>
<keyword evidence="2" id="KW-1185">Reference proteome</keyword>
<dbReference type="HOGENOM" id="CLU_1956027_0_0_9"/>
<sequence>MTVVSNCEIHSPKLTSWRKATSSLGYHPVIFIVVKAKALDQGVANSILSLARDICKKAKAKDEMVVLGSDPLLTWLVPSSCGMIRKIEHSIQELLIDKSVEVPLARYEKLHKFSTLALFFLYSKAKWF</sequence>
<organism evidence="1 2">
    <name type="scientific">Desulfoscipio gibsoniae DSM 7213</name>
    <dbReference type="NCBI Taxonomy" id="767817"/>
    <lineage>
        <taxon>Bacteria</taxon>
        <taxon>Bacillati</taxon>
        <taxon>Bacillota</taxon>
        <taxon>Clostridia</taxon>
        <taxon>Eubacteriales</taxon>
        <taxon>Desulfallaceae</taxon>
        <taxon>Desulfoscipio</taxon>
    </lineage>
</organism>
<dbReference type="KEGG" id="dgi:Desgi_0196"/>
<dbReference type="RefSeq" id="WP_006524720.1">
    <property type="nucleotide sequence ID" value="NC_021184.1"/>
</dbReference>
<dbReference type="AlphaFoldDB" id="R4K9F8"/>
<evidence type="ECO:0000313" key="1">
    <source>
        <dbReference type="EMBL" id="AGK99802.1"/>
    </source>
</evidence>
<dbReference type="EMBL" id="CP003273">
    <property type="protein sequence ID" value="AGK99802.1"/>
    <property type="molecule type" value="Genomic_DNA"/>
</dbReference>
<proteinExistence type="predicted"/>
<dbReference type="Proteomes" id="UP000013520">
    <property type="component" value="Chromosome"/>
</dbReference>